<feature type="transmembrane region" description="Helical" evidence="1">
    <location>
        <begin position="35"/>
        <end position="55"/>
    </location>
</feature>
<dbReference type="InterPro" id="IPR018649">
    <property type="entry name" value="SHOCT"/>
</dbReference>
<reference evidence="3 4" key="1">
    <citation type="submission" date="2016-10" db="EMBL/GenBank/DDBJ databases">
        <authorList>
            <person name="de Groot N.N."/>
        </authorList>
    </citation>
    <scope>NUCLEOTIDE SEQUENCE [LARGE SCALE GENOMIC DNA]</scope>
    <source>
        <strain evidence="3 4">NLAE-zl-G339</strain>
    </source>
</reference>
<protein>
    <submittedName>
        <fullName evidence="3">Short C-terminal domain-containing protein</fullName>
    </submittedName>
</protein>
<dbReference type="Proteomes" id="UP000183040">
    <property type="component" value="Unassembled WGS sequence"/>
</dbReference>
<evidence type="ECO:0000256" key="1">
    <source>
        <dbReference type="SAM" id="Phobius"/>
    </source>
</evidence>
<dbReference type="EMBL" id="FNRP01000051">
    <property type="protein sequence ID" value="SEB18501.1"/>
    <property type="molecule type" value="Genomic_DNA"/>
</dbReference>
<keyword evidence="1" id="KW-0812">Transmembrane</keyword>
<feature type="domain" description="SHOCT" evidence="2">
    <location>
        <begin position="73"/>
        <end position="100"/>
    </location>
</feature>
<dbReference type="AlphaFoldDB" id="A0A1H4HA40"/>
<dbReference type="Pfam" id="PF09851">
    <property type="entry name" value="SHOCT"/>
    <property type="match status" value="1"/>
</dbReference>
<name>A0A1H4HA40_9BACE</name>
<evidence type="ECO:0000313" key="4">
    <source>
        <dbReference type="Proteomes" id="UP000183040"/>
    </source>
</evidence>
<evidence type="ECO:0000313" key="3">
    <source>
        <dbReference type="EMBL" id="SEB18501.1"/>
    </source>
</evidence>
<sequence>MKRKLLSGFFLGWIGAIFLAGVLTGFPHDLSDFKWLAFFALAPGAIIGIIITYIVNKPTNSHSSSIKRDNIEERLIKLKTLLDQGILNKEEFEQQKKKILEE</sequence>
<gene>
    <name evidence="3" type="ORF">SAMN04487924_1514</name>
</gene>
<accession>A0A1H4HA40</accession>
<keyword evidence="1" id="KW-1133">Transmembrane helix</keyword>
<dbReference type="RefSeq" id="WP_074708838.1">
    <property type="nucleotide sequence ID" value="NZ_FNRP01000051.1"/>
</dbReference>
<proteinExistence type="predicted"/>
<organism evidence="3 4">
    <name type="scientific">Bacteroides xylanisolvens</name>
    <dbReference type="NCBI Taxonomy" id="371601"/>
    <lineage>
        <taxon>Bacteria</taxon>
        <taxon>Pseudomonadati</taxon>
        <taxon>Bacteroidota</taxon>
        <taxon>Bacteroidia</taxon>
        <taxon>Bacteroidales</taxon>
        <taxon>Bacteroidaceae</taxon>
        <taxon>Bacteroides</taxon>
    </lineage>
</organism>
<evidence type="ECO:0000259" key="2">
    <source>
        <dbReference type="Pfam" id="PF09851"/>
    </source>
</evidence>
<keyword evidence="1" id="KW-0472">Membrane</keyword>